<dbReference type="HOGENOM" id="CLU_2169899_0_0_0"/>
<dbReference type="Gene3D" id="1.10.10.10">
    <property type="entry name" value="Winged helix-like DNA-binding domain superfamily/Winged helix DNA-binding domain"/>
    <property type="match status" value="1"/>
</dbReference>
<dbReference type="STRING" id="525904.Tter_2242"/>
<dbReference type="InterPro" id="IPR016032">
    <property type="entry name" value="Sig_transdc_resp-reg_C-effctor"/>
</dbReference>
<proteinExistence type="predicted"/>
<evidence type="ECO:0000313" key="2">
    <source>
        <dbReference type="EMBL" id="ACZ43141.1"/>
    </source>
</evidence>
<dbReference type="EMBL" id="CP001826">
    <property type="protein sequence ID" value="ACZ43141.1"/>
    <property type="molecule type" value="Genomic_DNA"/>
</dbReference>
<dbReference type="GO" id="GO:0003677">
    <property type="term" value="F:DNA binding"/>
    <property type="evidence" value="ECO:0007669"/>
    <property type="project" value="InterPro"/>
</dbReference>
<dbReference type="eggNOG" id="COG2771">
    <property type="taxonomic scope" value="Bacteria"/>
</dbReference>
<feature type="compositionally biased region" description="Polar residues" evidence="1">
    <location>
        <begin position="64"/>
        <end position="73"/>
    </location>
</feature>
<dbReference type="GO" id="GO:0006355">
    <property type="term" value="P:regulation of DNA-templated transcription"/>
    <property type="evidence" value="ECO:0007669"/>
    <property type="project" value="InterPro"/>
</dbReference>
<accession>D1CHC0</accession>
<name>D1CHC0_THET1</name>
<dbReference type="SUPFAM" id="SSF46894">
    <property type="entry name" value="C-terminal effector domain of the bipartite response regulators"/>
    <property type="match status" value="1"/>
</dbReference>
<evidence type="ECO:0000256" key="1">
    <source>
        <dbReference type="SAM" id="MobiDB-lite"/>
    </source>
</evidence>
<dbReference type="AlphaFoldDB" id="D1CHC0"/>
<feature type="compositionally biased region" description="Pro residues" evidence="1">
    <location>
        <begin position="100"/>
        <end position="110"/>
    </location>
</feature>
<dbReference type="Proteomes" id="UP000000323">
    <property type="component" value="Chromosome 2"/>
</dbReference>
<sequence>MADRYAEVRRLLAQRQDLIRALPAMERRIASMAAEGANPWEIASELGISQEAVRSALDRLTAQLRGQPNSRTETGGLGADTDPGVTGGYGDTGFGTLDTEPPPDNTEPSG</sequence>
<evidence type="ECO:0000313" key="3">
    <source>
        <dbReference type="Proteomes" id="UP000000323"/>
    </source>
</evidence>
<organism evidence="2 3">
    <name type="scientific">Thermobaculum terrenum (strain ATCC BAA-798 / CCMEE 7001 / YNP1)</name>
    <dbReference type="NCBI Taxonomy" id="525904"/>
    <lineage>
        <taxon>Bacteria</taxon>
        <taxon>Bacillati</taxon>
        <taxon>Chloroflexota</taxon>
        <taxon>Chloroflexia</taxon>
        <taxon>Candidatus Thermobaculales</taxon>
        <taxon>Candidatus Thermobaculaceae</taxon>
        <taxon>Thermobaculum</taxon>
    </lineage>
</organism>
<protein>
    <submittedName>
        <fullName evidence="2">Uncharacterized protein</fullName>
    </submittedName>
</protein>
<gene>
    <name evidence="2" type="ordered locus">Tter_2242</name>
</gene>
<dbReference type="RefSeq" id="WP_012876172.1">
    <property type="nucleotide sequence ID" value="NC_013526.1"/>
</dbReference>
<feature type="region of interest" description="Disordered" evidence="1">
    <location>
        <begin position="64"/>
        <end position="110"/>
    </location>
</feature>
<dbReference type="KEGG" id="ttr:Tter_2242"/>
<reference evidence="3" key="1">
    <citation type="journal article" date="2010" name="Stand. Genomic Sci.">
        <title>Complete genome sequence of 'Thermobaculum terrenum' type strain (YNP1).</title>
        <authorList>
            <person name="Kiss H."/>
            <person name="Cleland D."/>
            <person name="Lapidus A."/>
            <person name="Lucas S."/>
            <person name="Glavina Del Rio T."/>
            <person name="Nolan M."/>
            <person name="Tice H."/>
            <person name="Han C."/>
            <person name="Goodwin L."/>
            <person name="Pitluck S."/>
            <person name="Liolios K."/>
            <person name="Ivanova N."/>
            <person name="Mavromatis K."/>
            <person name="Ovchinnikova G."/>
            <person name="Pati A."/>
            <person name="Chen A."/>
            <person name="Palaniappan K."/>
            <person name="Land M."/>
            <person name="Hauser L."/>
            <person name="Chang Y."/>
            <person name="Jeffries C."/>
            <person name="Lu M."/>
            <person name="Brettin T."/>
            <person name="Detter J."/>
            <person name="Goker M."/>
            <person name="Tindall B."/>
            <person name="Beck B."/>
            <person name="McDermott T."/>
            <person name="Woyke T."/>
            <person name="Bristow J."/>
            <person name="Eisen J."/>
            <person name="Markowitz V."/>
            <person name="Hugenholtz P."/>
            <person name="Kyrpides N."/>
            <person name="Klenk H."/>
            <person name="Cheng J."/>
        </authorList>
    </citation>
    <scope>NUCLEOTIDE SEQUENCE [LARGE SCALE GENOMIC DNA]</scope>
    <source>
        <strain evidence="3">ATCC BAA-798 / YNP1</strain>
    </source>
</reference>
<dbReference type="InterPro" id="IPR036388">
    <property type="entry name" value="WH-like_DNA-bd_sf"/>
</dbReference>
<keyword evidence="3" id="KW-1185">Reference proteome</keyword>